<comment type="similarity">
    <text evidence="1">Belongs to the 'phage' integrase family.</text>
</comment>
<dbReference type="Proteomes" id="UP000224974">
    <property type="component" value="Unassembled WGS sequence"/>
</dbReference>
<dbReference type="InterPro" id="IPR002104">
    <property type="entry name" value="Integrase_catalytic"/>
</dbReference>
<evidence type="ECO:0000256" key="1">
    <source>
        <dbReference type="ARBA" id="ARBA00008857"/>
    </source>
</evidence>
<evidence type="ECO:0000256" key="2">
    <source>
        <dbReference type="ARBA" id="ARBA00022908"/>
    </source>
</evidence>
<evidence type="ECO:0000313" key="7">
    <source>
        <dbReference type="EMBL" id="PHI32031.1"/>
    </source>
</evidence>
<dbReference type="InterPro" id="IPR050808">
    <property type="entry name" value="Phage_Integrase"/>
</dbReference>
<dbReference type="SUPFAM" id="SSF56349">
    <property type="entry name" value="DNA breaking-rejoining enzymes"/>
    <property type="match status" value="1"/>
</dbReference>
<dbReference type="PROSITE" id="PS51898">
    <property type="entry name" value="TYR_RECOMBINASE"/>
    <property type="match status" value="1"/>
</dbReference>
<proteinExistence type="inferred from homology"/>
<dbReference type="InterPro" id="IPR025166">
    <property type="entry name" value="Integrase_DNA_bind_dom"/>
</dbReference>
<reference evidence="7" key="2">
    <citation type="submission" date="2017-09" db="EMBL/GenBank/DDBJ databases">
        <title>FDA dAtabase for Regulatory Grade micrObial Sequences (FDA-ARGOS): Supporting development and validation of Infectious Disease Dx tests.</title>
        <authorList>
            <person name="Minogue T."/>
            <person name="Wolcott M."/>
            <person name="Wasieloski L."/>
            <person name="Aguilar W."/>
            <person name="Moore D."/>
            <person name="Tallon L.J."/>
            <person name="Sadzewicz L."/>
            <person name="Ott S."/>
            <person name="Zhao X."/>
            <person name="Nagaraj S."/>
            <person name="Vavikolanu K."/>
            <person name="Aluvathingal J."/>
            <person name="Nadendla S."/>
            <person name="Sichtig H."/>
        </authorList>
    </citation>
    <scope>NUCLEOTIDE SEQUENCE</scope>
    <source>
        <strain evidence="7">FDAARGOS_387</strain>
    </source>
</reference>
<keyword evidence="3" id="KW-0238">DNA-binding</keyword>
<feature type="domain" description="Tyr recombinase" evidence="6">
    <location>
        <begin position="238"/>
        <end position="417"/>
    </location>
</feature>
<reference evidence="8 10" key="3">
    <citation type="submission" date="2019-03" db="EMBL/GenBank/DDBJ databases">
        <authorList>
            <consortium name="Pathogen Informatics"/>
        </authorList>
    </citation>
    <scope>NUCLEOTIDE SEQUENCE [LARGE SCALE GENOMIC DNA]</scope>
    <source>
        <strain evidence="8 10">NCTC12282</strain>
    </source>
</reference>
<keyword evidence="4" id="KW-0233">DNA recombination</keyword>
<protein>
    <submittedName>
        <fullName evidence="7 8">Integrase</fullName>
    </submittedName>
</protein>
<dbReference type="GO" id="GO:0006310">
    <property type="term" value="P:DNA recombination"/>
    <property type="evidence" value="ECO:0007669"/>
    <property type="project" value="UniProtKB-KW"/>
</dbReference>
<evidence type="ECO:0000313" key="10">
    <source>
        <dbReference type="Proteomes" id="UP000373449"/>
    </source>
</evidence>
<dbReference type="RefSeq" id="WP_029096091.1">
    <property type="nucleotide sequence ID" value="NZ_CAADJA010000002.1"/>
</dbReference>
<dbReference type="EMBL" id="PDDX01000001">
    <property type="protein sequence ID" value="PHI32031.1"/>
    <property type="molecule type" value="Genomic_DNA"/>
</dbReference>
<feature type="compositionally biased region" description="Basic and acidic residues" evidence="5">
    <location>
        <begin position="16"/>
        <end position="31"/>
    </location>
</feature>
<dbReference type="PANTHER" id="PTHR30629:SF2">
    <property type="entry name" value="PROPHAGE INTEGRASE INTS-RELATED"/>
    <property type="match status" value="1"/>
</dbReference>
<feature type="region of interest" description="Disordered" evidence="5">
    <location>
        <begin position="1"/>
        <end position="31"/>
    </location>
</feature>
<dbReference type="AlphaFoldDB" id="A0A2C6DT87"/>
<dbReference type="GO" id="GO:0003677">
    <property type="term" value="F:DNA binding"/>
    <property type="evidence" value="ECO:0007669"/>
    <property type="project" value="UniProtKB-KW"/>
</dbReference>
<name>A0A2C6DT87_9GAMM</name>
<evidence type="ECO:0000313" key="8">
    <source>
        <dbReference type="EMBL" id="VFS53581.1"/>
    </source>
</evidence>
<dbReference type="Gene3D" id="1.10.443.10">
    <property type="entry name" value="Intergrase catalytic core"/>
    <property type="match status" value="1"/>
</dbReference>
<dbReference type="InterPro" id="IPR013762">
    <property type="entry name" value="Integrase-like_cat_sf"/>
</dbReference>
<evidence type="ECO:0000256" key="3">
    <source>
        <dbReference type="ARBA" id="ARBA00023125"/>
    </source>
</evidence>
<dbReference type="Gene3D" id="3.30.160.390">
    <property type="entry name" value="Integrase, DNA-binding domain"/>
    <property type="match status" value="1"/>
</dbReference>
<dbReference type="Gene3D" id="1.10.150.130">
    <property type="match status" value="1"/>
</dbReference>
<gene>
    <name evidence="8" type="primary">intA_6</name>
    <name evidence="7" type="ORF">CRN84_23260</name>
    <name evidence="8" type="ORF">NCTC12282_06574</name>
</gene>
<reference evidence="9" key="1">
    <citation type="submission" date="2017-09" db="EMBL/GenBank/DDBJ databases">
        <title>FDA dAtabase for Regulatory Grade micrObial Sequences (FDA-ARGOS): Supporting development and validation of Infectious Disease Dx tests.</title>
        <authorList>
            <person name="Minogue T."/>
            <person name="Wolcott M."/>
            <person name="Wasieloski L."/>
            <person name="Aguilar W."/>
            <person name="Moore D."/>
            <person name="Tallon L."/>
            <person name="Sadzewicz L."/>
            <person name="Ott S."/>
            <person name="Zhao X."/>
            <person name="Nagaraj S."/>
            <person name="Vavikolanu K."/>
            <person name="Aluvathingal J."/>
            <person name="Nadendla S."/>
            <person name="Sichtig H."/>
        </authorList>
    </citation>
    <scope>NUCLEOTIDE SEQUENCE [LARGE SCALE GENOMIC DNA]</scope>
    <source>
        <strain evidence="9">FDAARGOS_387</strain>
    </source>
</reference>
<organism evidence="7 9">
    <name type="scientific">Budvicia aquatica</name>
    <dbReference type="NCBI Taxonomy" id="82979"/>
    <lineage>
        <taxon>Bacteria</taxon>
        <taxon>Pseudomonadati</taxon>
        <taxon>Pseudomonadota</taxon>
        <taxon>Gammaproteobacteria</taxon>
        <taxon>Enterobacterales</taxon>
        <taxon>Budviciaceae</taxon>
        <taxon>Budvicia</taxon>
    </lineage>
</organism>
<dbReference type="Proteomes" id="UP000373449">
    <property type="component" value="Unassembled WGS sequence"/>
</dbReference>
<keyword evidence="9" id="KW-1185">Reference proteome</keyword>
<dbReference type="InterPro" id="IPR011010">
    <property type="entry name" value="DNA_brk_join_enz"/>
</dbReference>
<dbReference type="InterPro" id="IPR038488">
    <property type="entry name" value="Integrase_DNA-bd_sf"/>
</dbReference>
<accession>A0A2C6DT87</accession>
<evidence type="ECO:0000256" key="4">
    <source>
        <dbReference type="ARBA" id="ARBA00023172"/>
    </source>
</evidence>
<sequence>MTDKQVSKSLSTKAIEAMKPRDNDKADSGENRGLRITCGATGVKTFFYRYTSPLTHKLTQIKIGHFPNITLAQARAKLHELKQIKNEGRCPSTEIKAAKQTKIEKDARDQRSLLTVEGLIELYLTQRIEDRRGTDGQIIAGARKKAGQVATRRMLTKDFVEKVGDRPAKDITRKDVIDAVMTVIERGSNVLAGILLRELCSAYEFALGLGRLEENFVNPALLAKYSMKQTRIKLTPQPGKRVLSEKELSLFLRWLPQSKYPVNIKRVLYLTLLTGCRTGEVCNMAWENVDFVKGTSHLEETKTGTDRHVQLSRQAIEFLKTFHEPSDRYLFTARAKIANRPISQTFLNTSADRLRERGHMIDIPHWTPHDLRRTVRTGLSRLGCPSEVAEAVLGHSRKGIEGTYDLHSYEAECKVWLQKWADYLDSLIAESNNNLSPAALTHQ</sequence>
<dbReference type="CDD" id="cd00801">
    <property type="entry name" value="INT_P4_C"/>
    <property type="match status" value="1"/>
</dbReference>
<dbReference type="PANTHER" id="PTHR30629">
    <property type="entry name" value="PROPHAGE INTEGRASE"/>
    <property type="match status" value="1"/>
</dbReference>
<evidence type="ECO:0000313" key="9">
    <source>
        <dbReference type="Proteomes" id="UP000224974"/>
    </source>
</evidence>
<evidence type="ECO:0000259" key="6">
    <source>
        <dbReference type="PROSITE" id="PS51898"/>
    </source>
</evidence>
<dbReference type="OrthoDB" id="5589990at2"/>
<keyword evidence="2" id="KW-0229">DNA integration</keyword>
<dbReference type="Pfam" id="PF00589">
    <property type="entry name" value="Phage_integrase"/>
    <property type="match status" value="1"/>
</dbReference>
<dbReference type="Pfam" id="PF13356">
    <property type="entry name" value="Arm-DNA-bind_3"/>
    <property type="match status" value="1"/>
</dbReference>
<dbReference type="InterPro" id="IPR010998">
    <property type="entry name" value="Integrase_recombinase_N"/>
</dbReference>
<dbReference type="STRING" id="1111728.GCA_000427805_04595"/>
<dbReference type="GO" id="GO:0015074">
    <property type="term" value="P:DNA integration"/>
    <property type="evidence" value="ECO:0007669"/>
    <property type="project" value="UniProtKB-KW"/>
</dbReference>
<evidence type="ECO:0000256" key="5">
    <source>
        <dbReference type="SAM" id="MobiDB-lite"/>
    </source>
</evidence>
<dbReference type="EMBL" id="CAADJA010000002">
    <property type="protein sequence ID" value="VFS53581.1"/>
    <property type="molecule type" value="Genomic_DNA"/>
</dbReference>